<reference evidence="4" key="1">
    <citation type="journal article" date="2019" name="Int. J. Syst. Evol. Microbiol.">
        <title>The Global Catalogue of Microorganisms (GCM) 10K type strain sequencing project: providing services to taxonomists for standard genome sequencing and annotation.</title>
        <authorList>
            <consortium name="The Broad Institute Genomics Platform"/>
            <consortium name="The Broad Institute Genome Sequencing Center for Infectious Disease"/>
            <person name="Wu L."/>
            <person name="Ma J."/>
        </authorList>
    </citation>
    <scope>NUCLEOTIDE SEQUENCE [LARGE SCALE GENOMIC DNA]</scope>
    <source>
        <strain evidence="4">JCM 17543</strain>
    </source>
</reference>
<dbReference type="NCBIfam" id="TIGR02595">
    <property type="entry name" value="PEP_CTERM"/>
    <property type="match status" value="1"/>
</dbReference>
<dbReference type="NCBIfam" id="NF035944">
    <property type="entry name" value="PEPxxWA-CTERM"/>
    <property type="match status" value="1"/>
</dbReference>
<gene>
    <name evidence="3" type="ORF">GCM10022276_19220</name>
</gene>
<keyword evidence="1" id="KW-0472">Membrane</keyword>
<protein>
    <recommendedName>
        <fullName evidence="2">Ice-binding protein C-terminal domain-containing protein</fullName>
    </recommendedName>
</protein>
<evidence type="ECO:0000256" key="1">
    <source>
        <dbReference type="SAM" id="Phobius"/>
    </source>
</evidence>
<keyword evidence="4" id="KW-1185">Reference proteome</keyword>
<feature type="domain" description="Ice-binding protein C-terminal" evidence="2">
    <location>
        <begin position="46"/>
        <end position="70"/>
    </location>
</feature>
<feature type="transmembrane region" description="Helical" evidence="1">
    <location>
        <begin position="50"/>
        <end position="67"/>
    </location>
</feature>
<organism evidence="3 4">
    <name type="scientific">Sphingomonas limnosediminicola</name>
    <dbReference type="NCBI Taxonomy" id="940133"/>
    <lineage>
        <taxon>Bacteria</taxon>
        <taxon>Pseudomonadati</taxon>
        <taxon>Pseudomonadota</taxon>
        <taxon>Alphaproteobacteria</taxon>
        <taxon>Sphingomonadales</taxon>
        <taxon>Sphingomonadaceae</taxon>
        <taxon>Sphingomonas</taxon>
    </lineage>
</organism>
<accession>A0ABP7LGD5</accession>
<evidence type="ECO:0000259" key="2">
    <source>
        <dbReference type="Pfam" id="PF07589"/>
    </source>
</evidence>
<dbReference type="EMBL" id="BAABBM010000001">
    <property type="protein sequence ID" value="GAA3900560.1"/>
    <property type="molecule type" value="Genomic_DNA"/>
</dbReference>
<dbReference type="RefSeq" id="WP_344699475.1">
    <property type="nucleotide sequence ID" value="NZ_BAABBM010000001.1"/>
</dbReference>
<name>A0ABP7LGD5_9SPHN</name>
<dbReference type="InterPro" id="IPR013424">
    <property type="entry name" value="Ice-binding_C"/>
</dbReference>
<keyword evidence="1" id="KW-0812">Transmembrane</keyword>
<keyword evidence="1" id="KW-1133">Transmembrane helix</keyword>
<dbReference type="NCBIfam" id="NF038126">
    <property type="entry name" value="PEP_CTERM_FxDxF"/>
    <property type="match status" value="1"/>
</dbReference>
<proteinExistence type="predicted"/>
<dbReference type="Proteomes" id="UP001500827">
    <property type="component" value="Unassembled WGS sequence"/>
</dbReference>
<evidence type="ECO:0000313" key="4">
    <source>
        <dbReference type="Proteomes" id="UP001500827"/>
    </source>
</evidence>
<sequence length="81" mass="8918">MSTSNRPITGQVKVKKEFLYTIHIQGTRGNASSFDGNVNFVAAAPPVPEPATWAMMMIGFGVVGWQLRRRTSRRQLIAQAA</sequence>
<evidence type="ECO:0000313" key="3">
    <source>
        <dbReference type="EMBL" id="GAA3900560.1"/>
    </source>
</evidence>
<comment type="caution">
    <text evidence="3">The sequence shown here is derived from an EMBL/GenBank/DDBJ whole genome shotgun (WGS) entry which is preliminary data.</text>
</comment>
<dbReference type="Pfam" id="PF07589">
    <property type="entry name" value="PEP-CTERM"/>
    <property type="match status" value="1"/>
</dbReference>